<dbReference type="Proteomes" id="UP001500596">
    <property type="component" value="Unassembled WGS sequence"/>
</dbReference>
<name>A0ABP4T3D1_9MICO</name>
<dbReference type="PANTHER" id="PTHR33744:SF1">
    <property type="entry name" value="DNA-BINDING TRANSCRIPTIONAL ACTIVATOR ADER"/>
    <property type="match status" value="1"/>
</dbReference>
<protein>
    <submittedName>
        <fullName evidence="3">PucR family transcriptional regulator</fullName>
    </submittedName>
</protein>
<organism evidence="3 4">
    <name type="scientific">Microbacterium lacus</name>
    <dbReference type="NCBI Taxonomy" id="415217"/>
    <lineage>
        <taxon>Bacteria</taxon>
        <taxon>Bacillati</taxon>
        <taxon>Actinomycetota</taxon>
        <taxon>Actinomycetes</taxon>
        <taxon>Micrococcales</taxon>
        <taxon>Microbacteriaceae</taxon>
        <taxon>Microbacterium</taxon>
    </lineage>
</organism>
<dbReference type="Pfam" id="PF07905">
    <property type="entry name" value="PucR"/>
    <property type="match status" value="1"/>
</dbReference>
<dbReference type="EMBL" id="BAAAPK010000001">
    <property type="protein sequence ID" value="GAA1681699.1"/>
    <property type="molecule type" value="Genomic_DNA"/>
</dbReference>
<evidence type="ECO:0000313" key="4">
    <source>
        <dbReference type="Proteomes" id="UP001500596"/>
    </source>
</evidence>
<dbReference type="PANTHER" id="PTHR33744">
    <property type="entry name" value="CARBOHYDRATE DIACID REGULATOR"/>
    <property type="match status" value="1"/>
</dbReference>
<reference evidence="4" key="1">
    <citation type="journal article" date="2019" name="Int. J. Syst. Evol. Microbiol.">
        <title>The Global Catalogue of Microorganisms (GCM) 10K type strain sequencing project: providing services to taxonomists for standard genome sequencing and annotation.</title>
        <authorList>
            <consortium name="The Broad Institute Genomics Platform"/>
            <consortium name="The Broad Institute Genome Sequencing Center for Infectious Disease"/>
            <person name="Wu L."/>
            <person name="Ma J."/>
        </authorList>
    </citation>
    <scope>NUCLEOTIDE SEQUENCE [LARGE SCALE GENOMIC DNA]</scope>
    <source>
        <strain evidence="4">JCM 15575</strain>
    </source>
</reference>
<sequence length="521" mass="54726">MDIAADTPTLRALLARTDLRLRLAEPDVAPEALDRSVRWVHSSDLADPTPFLSEGLVLLTTGTQFQDAGDDAEAWAAYVRRLGERGVVGLGFGTEVVREGIPAPLAAACREQGMPLFEVPYRTPFIAVARANAEAIAAQTYARRSWALAAQRAIALAALRPDGLGATVAELARQLGTWVGMYDAAGELTREHPAGGLAAETSGDLHDEVGAVLRRGARAGSALRIGDTAFSLQTLGRGGHLRGVIAIAAGDLDQEGRGVVTAVIAMAGLALEQQQGLARARGALRAGLVHSLVTDDPTLARRVSRDLWGPLPPAPVIVAVTEAAASGTGGRATAARSSRADGLAELLELRAEERRGSLFFGRGDDGLVMVVPAAERALIDEVAERFELRVGVSDPVGYDAFAAAIGQATLARDRGVGPVTAFADVAASGVLSALTAQSRTLAAAELGPLLAHDERHGTHLMQTLRAWFDDDCSHESTARSLGVHRHTVRTRLALAEQVLGRDLGSFAARAELWAALRVLES</sequence>
<dbReference type="InterPro" id="IPR025736">
    <property type="entry name" value="PucR_C-HTH_dom"/>
</dbReference>
<evidence type="ECO:0000259" key="2">
    <source>
        <dbReference type="Pfam" id="PF13556"/>
    </source>
</evidence>
<keyword evidence="4" id="KW-1185">Reference proteome</keyword>
<feature type="domain" description="PucR C-terminal helix-turn-helix" evidence="2">
    <location>
        <begin position="460"/>
        <end position="518"/>
    </location>
</feature>
<dbReference type="Gene3D" id="1.10.10.2840">
    <property type="entry name" value="PucR C-terminal helix-turn-helix domain"/>
    <property type="match status" value="1"/>
</dbReference>
<comment type="caution">
    <text evidence="3">The sequence shown here is derived from an EMBL/GenBank/DDBJ whole genome shotgun (WGS) entry which is preliminary data.</text>
</comment>
<dbReference type="Pfam" id="PF13556">
    <property type="entry name" value="HTH_30"/>
    <property type="match status" value="1"/>
</dbReference>
<gene>
    <name evidence="3" type="ORF">GCM10009807_27050</name>
</gene>
<evidence type="ECO:0000259" key="1">
    <source>
        <dbReference type="Pfam" id="PF07905"/>
    </source>
</evidence>
<proteinExistence type="predicted"/>
<evidence type="ECO:0000313" key="3">
    <source>
        <dbReference type="EMBL" id="GAA1681699.1"/>
    </source>
</evidence>
<feature type="domain" description="Purine catabolism PurC-like" evidence="1">
    <location>
        <begin position="31"/>
        <end position="136"/>
    </location>
</feature>
<dbReference type="InterPro" id="IPR042070">
    <property type="entry name" value="PucR_C-HTH_sf"/>
</dbReference>
<dbReference type="InterPro" id="IPR012914">
    <property type="entry name" value="PucR_dom"/>
</dbReference>
<accession>A0ABP4T3D1</accession>
<dbReference type="InterPro" id="IPR051448">
    <property type="entry name" value="CdaR-like_regulators"/>
</dbReference>